<dbReference type="AlphaFoldDB" id="A0A0E9VR52"/>
<accession>A0A0E9VR52</accession>
<reference evidence="1" key="2">
    <citation type="journal article" date="2015" name="Fish Shellfish Immunol.">
        <title>Early steps in the European eel (Anguilla anguilla)-Vibrio vulnificus interaction in the gills: Role of the RtxA13 toxin.</title>
        <authorList>
            <person name="Callol A."/>
            <person name="Pajuelo D."/>
            <person name="Ebbesson L."/>
            <person name="Teles M."/>
            <person name="MacKenzie S."/>
            <person name="Amaro C."/>
        </authorList>
    </citation>
    <scope>NUCLEOTIDE SEQUENCE</scope>
</reference>
<dbReference type="EMBL" id="GBXM01028747">
    <property type="protein sequence ID" value="JAH79830.1"/>
    <property type="molecule type" value="Transcribed_RNA"/>
</dbReference>
<reference evidence="1" key="1">
    <citation type="submission" date="2014-11" db="EMBL/GenBank/DDBJ databases">
        <authorList>
            <person name="Amaro Gonzalez C."/>
        </authorList>
    </citation>
    <scope>NUCLEOTIDE SEQUENCE</scope>
</reference>
<protein>
    <submittedName>
        <fullName evidence="1">Uncharacterized protein</fullName>
    </submittedName>
</protein>
<evidence type="ECO:0000313" key="1">
    <source>
        <dbReference type="EMBL" id="JAH79830.1"/>
    </source>
</evidence>
<name>A0A0E9VR52_ANGAN</name>
<sequence length="16" mass="1787">MSLKTKPTSWPHSVST</sequence>
<proteinExistence type="predicted"/>
<organism evidence="1">
    <name type="scientific">Anguilla anguilla</name>
    <name type="common">European freshwater eel</name>
    <name type="synonym">Muraena anguilla</name>
    <dbReference type="NCBI Taxonomy" id="7936"/>
    <lineage>
        <taxon>Eukaryota</taxon>
        <taxon>Metazoa</taxon>
        <taxon>Chordata</taxon>
        <taxon>Craniata</taxon>
        <taxon>Vertebrata</taxon>
        <taxon>Euteleostomi</taxon>
        <taxon>Actinopterygii</taxon>
        <taxon>Neopterygii</taxon>
        <taxon>Teleostei</taxon>
        <taxon>Anguilliformes</taxon>
        <taxon>Anguillidae</taxon>
        <taxon>Anguilla</taxon>
    </lineage>
</organism>